<proteinExistence type="inferred from homology"/>
<evidence type="ECO:0000256" key="3">
    <source>
        <dbReference type="ARBA" id="ARBA00012824"/>
    </source>
</evidence>
<dbReference type="InterPro" id="IPR005801">
    <property type="entry name" value="ADC_synthase"/>
</dbReference>
<name>A0A7H0H6K8_9ACTN</name>
<dbReference type="RefSeq" id="WP_187721291.1">
    <property type="nucleotide sequence ID" value="NZ_BAABBL010000013.1"/>
</dbReference>
<dbReference type="Proteomes" id="UP000516117">
    <property type="component" value="Chromosome"/>
</dbReference>
<keyword evidence="4 7" id="KW-0413">Isomerase</keyword>
<keyword evidence="8" id="KW-1185">Reference proteome</keyword>
<sequence length="417" mass="44555">MILDFGRARLRATTVAIPDPGPLEQYLPDTGTNCAFLRRGEGFVALGQAARFETDTLDAADVWWEEISNQIDHDSEMPGEFGTGPLAVGSFTFDPDRSEEHSVLIVPEVIIGRRGDICWMTRLGDARGSAALPARGEALRSPVGIRELGGAMSGPQWERIVADVVSLIRRDEVDKVVLARDLRLACDDPIDLRHVYARLLAGYPTTWAYLVDGMVGATPELLVRRQGGLVTSRVLAGTVGLQTDGVDPLVLATELSRSSKDIAEHEFAVESVAKALEPYCKAMNVPESPSVLRLPNVMHLATDITGVVNHDTSALLLAAALHPSAAVCGTPTHLALDIIGELESLDRSRYAGPVGWVDTDGDGEWAIALRGGQVRPDTPNEIQLFAGAGIVADSDPAAELAETGAKFVPMMQALGLA</sequence>
<dbReference type="SUPFAM" id="SSF56322">
    <property type="entry name" value="ADC synthase"/>
    <property type="match status" value="1"/>
</dbReference>
<evidence type="ECO:0000256" key="5">
    <source>
        <dbReference type="ARBA" id="ARBA00041564"/>
    </source>
</evidence>
<evidence type="ECO:0000313" key="8">
    <source>
        <dbReference type="Proteomes" id="UP000516117"/>
    </source>
</evidence>
<dbReference type="PANTHER" id="PTHR42839">
    <property type="entry name" value="ISOCHORISMATE SYNTHASE ENTC"/>
    <property type="match status" value="1"/>
</dbReference>
<dbReference type="GO" id="GO:0009697">
    <property type="term" value="P:salicylic acid biosynthetic process"/>
    <property type="evidence" value="ECO:0007669"/>
    <property type="project" value="TreeGrafter"/>
</dbReference>
<dbReference type="Gene3D" id="3.60.120.10">
    <property type="entry name" value="Anthranilate synthase"/>
    <property type="match status" value="1"/>
</dbReference>
<evidence type="ECO:0000256" key="2">
    <source>
        <dbReference type="ARBA" id="ARBA00005297"/>
    </source>
</evidence>
<accession>A0A7H0H6K8</accession>
<comment type="similarity">
    <text evidence="2">Belongs to the isochorismate synthase family.</text>
</comment>
<dbReference type="EMBL" id="CP060789">
    <property type="protein sequence ID" value="QNP56174.1"/>
    <property type="molecule type" value="Genomic_DNA"/>
</dbReference>
<gene>
    <name evidence="7" type="ORF">H9L22_01285</name>
</gene>
<dbReference type="NCBIfam" id="TIGR00543">
    <property type="entry name" value="isochor_syn"/>
    <property type="match status" value="1"/>
</dbReference>
<dbReference type="KEGG" id="tdf:H9L22_01285"/>
<dbReference type="GO" id="GO:0008909">
    <property type="term" value="F:isochorismate synthase activity"/>
    <property type="evidence" value="ECO:0007669"/>
    <property type="project" value="UniProtKB-EC"/>
</dbReference>
<dbReference type="EC" id="5.4.4.2" evidence="3"/>
<dbReference type="InterPro" id="IPR004561">
    <property type="entry name" value="IsoChor_synthase"/>
</dbReference>
<evidence type="ECO:0000259" key="6">
    <source>
        <dbReference type="Pfam" id="PF00425"/>
    </source>
</evidence>
<comment type="catalytic activity">
    <reaction evidence="1">
        <text>chorismate = isochorismate</text>
        <dbReference type="Rhea" id="RHEA:18985"/>
        <dbReference type="ChEBI" id="CHEBI:29748"/>
        <dbReference type="ChEBI" id="CHEBI:29780"/>
        <dbReference type="EC" id="5.4.4.2"/>
    </reaction>
</comment>
<dbReference type="AlphaFoldDB" id="A0A7H0H6K8"/>
<dbReference type="Pfam" id="PF00425">
    <property type="entry name" value="Chorismate_bind"/>
    <property type="match status" value="1"/>
</dbReference>
<dbReference type="PANTHER" id="PTHR42839:SF2">
    <property type="entry name" value="ISOCHORISMATE SYNTHASE ENTC"/>
    <property type="match status" value="1"/>
</dbReference>
<feature type="domain" description="Chorismate-utilising enzyme C-terminal" evidence="6">
    <location>
        <begin position="156"/>
        <end position="406"/>
    </location>
</feature>
<reference evidence="7 8" key="1">
    <citation type="submission" date="2020-08" db="EMBL/GenBank/DDBJ databases">
        <title>Genome sequence of Tessaracoccus defluvii JCM 17540T.</title>
        <authorList>
            <person name="Hyun D.-W."/>
            <person name="Bae J.-W."/>
        </authorList>
    </citation>
    <scope>NUCLEOTIDE SEQUENCE [LARGE SCALE GENOMIC DNA]</scope>
    <source>
        <strain evidence="7 8">JCM 17540</strain>
    </source>
</reference>
<dbReference type="InterPro" id="IPR015890">
    <property type="entry name" value="Chorismate_C"/>
</dbReference>
<evidence type="ECO:0000256" key="4">
    <source>
        <dbReference type="ARBA" id="ARBA00023235"/>
    </source>
</evidence>
<evidence type="ECO:0000256" key="1">
    <source>
        <dbReference type="ARBA" id="ARBA00000799"/>
    </source>
</evidence>
<evidence type="ECO:0000313" key="7">
    <source>
        <dbReference type="EMBL" id="QNP56174.1"/>
    </source>
</evidence>
<organism evidence="7 8">
    <name type="scientific">Tessaracoccus defluvii</name>
    <dbReference type="NCBI Taxonomy" id="1285901"/>
    <lineage>
        <taxon>Bacteria</taxon>
        <taxon>Bacillati</taxon>
        <taxon>Actinomycetota</taxon>
        <taxon>Actinomycetes</taxon>
        <taxon>Propionibacteriales</taxon>
        <taxon>Propionibacteriaceae</taxon>
        <taxon>Tessaracoccus</taxon>
    </lineage>
</organism>
<protein>
    <recommendedName>
        <fullName evidence="3">isochorismate synthase</fullName>
        <ecNumber evidence="3">5.4.4.2</ecNumber>
    </recommendedName>
    <alternativeName>
        <fullName evidence="5">Isochorismate mutase</fullName>
    </alternativeName>
</protein>